<proteinExistence type="inferred from homology"/>
<keyword evidence="16 27" id="KW-0472">Membrane</keyword>
<evidence type="ECO:0000256" key="25">
    <source>
        <dbReference type="ARBA" id="ARBA00080086"/>
    </source>
</evidence>
<evidence type="ECO:0000313" key="31">
    <source>
        <dbReference type="RefSeq" id="XP_018104825.1"/>
    </source>
</evidence>
<keyword evidence="19" id="KW-0966">Cell projection</keyword>
<evidence type="ECO:0000256" key="7">
    <source>
        <dbReference type="ARBA" id="ARBA00022553"/>
    </source>
</evidence>
<dbReference type="GO" id="GO:0051965">
    <property type="term" value="P:positive regulation of synapse assembly"/>
    <property type="evidence" value="ECO:0000318"/>
    <property type="project" value="GO_Central"/>
</dbReference>
<keyword evidence="30" id="KW-1185">Reference proteome</keyword>
<dbReference type="SUPFAM" id="SSF52058">
    <property type="entry name" value="L domain-like"/>
    <property type="match status" value="1"/>
</dbReference>
<keyword evidence="12" id="KW-0221">Differentiation</keyword>
<keyword evidence="18" id="KW-0325">Glycoprotein</keyword>
<evidence type="ECO:0000256" key="27">
    <source>
        <dbReference type="SAM" id="Phobius"/>
    </source>
</evidence>
<evidence type="ECO:0000313" key="32">
    <source>
        <dbReference type="RefSeq" id="XP_018104826.1"/>
    </source>
</evidence>
<dbReference type="Pfam" id="PF13855">
    <property type="entry name" value="LRR_8"/>
    <property type="match status" value="1"/>
</dbReference>
<dbReference type="RefSeq" id="XP_041439797.1">
    <property type="nucleotide sequence ID" value="XM_041583863.1"/>
</dbReference>
<feature type="compositionally biased region" description="Polar residues" evidence="26">
    <location>
        <begin position="426"/>
        <end position="437"/>
    </location>
</feature>
<keyword evidence="15 27" id="KW-1133">Transmembrane helix</keyword>
<dbReference type="RefSeq" id="XP_018104826.1">
    <property type="nucleotide sequence ID" value="XM_018249337.2"/>
</dbReference>
<evidence type="ECO:0000256" key="9">
    <source>
        <dbReference type="ARBA" id="ARBA00022692"/>
    </source>
</evidence>
<dbReference type="FunFam" id="2.60.40.10:FF:001123">
    <property type="entry name" value="Amphoterin-induced protein 1 isoform X2"/>
    <property type="match status" value="1"/>
</dbReference>
<evidence type="ECO:0000256" key="13">
    <source>
        <dbReference type="ARBA" id="ARBA00022889"/>
    </source>
</evidence>
<evidence type="ECO:0000256" key="24">
    <source>
        <dbReference type="ARBA" id="ARBA00075224"/>
    </source>
</evidence>
<evidence type="ECO:0000256" key="20">
    <source>
        <dbReference type="ARBA" id="ARBA00023319"/>
    </source>
</evidence>
<evidence type="ECO:0000256" key="16">
    <source>
        <dbReference type="ARBA" id="ARBA00023136"/>
    </source>
</evidence>
<feature type="chain" id="PRO_5044562437" description="Amphoterin-induced protein 1" evidence="28">
    <location>
        <begin position="29"/>
        <end position="507"/>
    </location>
</feature>
<dbReference type="GO" id="GO:0030154">
    <property type="term" value="P:cell differentiation"/>
    <property type="evidence" value="ECO:0007669"/>
    <property type="project" value="UniProtKB-KW"/>
</dbReference>
<dbReference type="Xenbase" id="XB-GENE-6488983">
    <property type="gene designation" value="amigo1.S"/>
</dbReference>
<dbReference type="InterPro" id="IPR003599">
    <property type="entry name" value="Ig_sub"/>
</dbReference>
<dbReference type="PaxDb" id="8355-A0A1L8H6X1"/>
<dbReference type="STRING" id="8355.A0A1L8H6X1"/>
<evidence type="ECO:0000256" key="2">
    <source>
        <dbReference type="ARBA" id="ARBA00004279"/>
    </source>
</evidence>
<comment type="subcellular location">
    <subcellularLocation>
        <location evidence="1">Cell membrane</location>
        <topology evidence="1">Single-pass type I membrane protein</topology>
    </subcellularLocation>
    <subcellularLocation>
        <location evidence="2">Cell projection</location>
        <location evidence="2">Dendrite</location>
    </subcellularLocation>
    <subcellularLocation>
        <location evidence="3">Perikaryon</location>
    </subcellularLocation>
</comment>
<dbReference type="AlphaFoldDB" id="A0A1L8H6X1"/>
<feature type="transmembrane region" description="Helical" evidence="27">
    <location>
        <begin position="384"/>
        <end position="404"/>
    </location>
</feature>
<dbReference type="SUPFAM" id="SSF48726">
    <property type="entry name" value="Immunoglobulin"/>
    <property type="match status" value="1"/>
</dbReference>
<dbReference type="Pfam" id="PF13927">
    <property type="entry name" value="Ig_3"/>
    <property type="match status" value="1"/>
</dbReference>
<evidence type="ECO:0000256" key="26">
    <source>
        <dbReference type="SAM" id="MobiDB-lite"/>
    </source>
</evidence>
<evidence type="ECO:0000256" key="4">
    <source>
        <dbReference type="ARBA" id="ARBA00005670"/>
    </source>
</evidence>
<dbReference type="PROSITE" id="PS50835">
    <property type="entry name" value="IG_LIKE"/>
    <property type="match status" value="1"/>
</dbReference>
<evidence type="ECO:0000256" key="15">
    <source>
        <dbReference type="ARBA" id="ARBA00022989"/>
    </source>
</evidence>
<accession>A0A1L8H6X1</accession>
<evidence type="ECO:0000313" key="34">
    <source>
        <dbReference type="Xenbase" id="XB-GENE-6488983"/>
    </source>
</evidence>
<dbReference type="GeneID" id="108709464"/>
<dbReference type="SMART" id="SM00409">
    <property type="entry name" value="IG"/>
    <property type="match status" value="1"/>
</dbReference>
<dbReference type="PROSITE" id="PS51450">
    <property type="entry name" value="LRR"/>
    <property type="match status" value="1"/>
</dbReference>
<dbReference type="SMART" id="SM00408">
    <property type="entry name" value="IGc2"/>
    <property type="match status" value="1"/>
</dbReference>
<evidence type="ECO:0000256" key="21">
    <source>
        <dbReference type="ARBA" id="ARBA00056863"/>
    </source>
</evidence>
<reference evidence="31 32" key="1">
    <citation type="submission" date="2022-04" db="UniProtKB">
        <authorList>
            <consortium name="RefSeq"/>
        </authorList>
    </citation>
    <scope>IDENTIFICATION</scope>
    <source>
        <strain evidence="30 31">J_2021</strain>
        <tissue evidence="31 32">Erythrocytes</tissue>
    </source>
</reference>
<keyword evidence="14" id="KW-0524">Neurogenesis</keyword>
<gene>
    <name evidence="31 32 33 34" type="primary">amigo1.S</name>
</gene>
<dbReference type="OrthoDB" id="676979at2759"/>
<dbReference type="PANTHER" id="PTHR45842">
    <property type="entry name" value="SYNAPTIC ADHESION-LIKE MOLECULE SALM"/>
    <property type="match status" value="1"/>
</dbReference>
<dbReference type="InterPro" id="IPR013783">
    <property type="entry name" value="Ig-like_fold"/>
</dbReference>
<keyword evidence="6" id="KW-1003">Cell membrane</keyword>
<comment type="subunit">
    <text evidence="22">Homodimer, and heterodimer with AMIGO2 and AMIGO3. Interacts with KCNB1.</text>
</comment>
<dbReference type="AGR" id="Xenbase:XB-GENE-6488983"/>
<dbReference type="InterPro" id="IPR050467">
    <property type="entry name" value="LRFN"/>
</dbReference>
<dbReference type="InterPro" id="IPR032675">
    <property type="entry name" value="LRR_dom_sf"/>
</dbReference>
<evidence type="ECO:0000256" key="6">
    <source>
        <dbReference type="ARBA" id="ARBA00022475"/>
    </source>
</evidence>
<dbReference type="GO" id="GO:0007157">
    <property type="term" value="P:heterophilic cell-cell adhesion via plasma membrane cell adhesion molecules"/>
    <property type="evidence" value="ECO:0000318"/>
    <property type="project" value="GO_Central"/>
</dbReference>
<dbReference type="FunFam" id="3.80.10.10:FF:000181">
    <property type="entry name" value="amphoterin-induced protein 1 isoform X1"/>
    <property type="match status" value="1"/>
</dbReference>
<dbReference type="Gene3D" id="3.80.10.10">
    <property type="entry name" value="Ribonuclease Inhibitor"/>
    <property type="match status" value="1"/>
</dbReference>
<feature type="region of interest" description="Disordered" evidence="26">
    <location>
        <begin position="418"/>
        <end position="507"/>
    </location>
</feature>
<dbReference type="InterPro" id="IPR001611">
    <property type="entry name" value="Leu-rich_rpt"/>
</dbReference>
<dbReference type="InterPro" id="IPR003598">
    <property type="entry name" value="Ig_sub2"/>
</dbReference>
<dbReference type="Proteomes" id="UP000186698">
    <property type="component" value="Chromosome 2S"/>
</dbReference>
<keyword evidence="20" id="KW-0393">Immunoglobulin domain</keyword>
<keyword evidence="8" id="KW-0433">Leucine-rich repeat</keyword>
<evidence type="ECO:0000256" key="8">
    <source>
        <dbReference type="ARBA" id="ARBA00022614"/>
    </source>
</evidence>
<keyword evidence="9 27" id="KW-0812">Transmembrane</keyword>
<evidence type="ECO:0000256" key="1">
    <source>
        <dbReference type="ARBA" id="ARBA00004251"/>
    </source>
</evidence>
<evidence type="ECO:0000313" key="30">
    <source>
        <dbReference type="Proteomes" id="UP000186698"/>
    </source>
</evidence>
<organism evidence="31">
    <name type="scientific">Xenopus laevis</name>
    <name type="common">African clawed frog</name>
    <dbReference type="NCBI Taxonomy" id="8355"/>
    <lineage>
        <taxon>Eukaryota</taxon>
        <taxon>Metazoa</taxon>
        <taxon>Chordata</taxon>
        <taxon>Craniata</taxon>
        <taxon>Vertebrata</taxon>
        <taxon>Euteleostomi</taxon>
        <taxon>Amphibia</taxon>
        <taxon>Batrachia</taxon>
        <taxon>Anura</taxon>
        <taxon>Pipoidea</taxon>
        <taxon>Pipidae</taxon>
        <taxon>Xenopodinae</taxon>
        <taxon>Xenopus</taxon>
        <taxon>Xenopus</taxon>
    </lineage>
</organism>
<evidence type="ECO:0000256" key="23">
    <source>
        <dbReference type="ARBA" id="ARBA00069267"/>
    </source>
</evidence>
<dbReference type="GO" id="GO:0016020">
    <property type="term" value="C:membrane"/>
    <property type="evidence" value="ECO:0000318"/>
    <property type="project" value="GO_Central"/>
</dbReference>
<evidence type="ECO:0000256" key="17">
    <source>
        <dbReference type="ARBA" id="ARBA00023157"/>
    </source>
</evidence>
<dbReference type="Gene3D" id="2.60.40.10">
    <property type="entry name" value="Immunoglobulins"/>
    <property type="match status" value="1"/>
</dbReference>
<name>A0A1L8H6X1_XENLA</name>
<feature type="domain" description="Ig-like" evidence="29">
    <location>
        <begin position="260"/>
        <end position="368"/>
    </location>
</feature>
<evidence type="ECO:0000256" key="19">
    <source>
        <dbReference type="ARBA" id="ARBA00023273"/>
    </source>
</evidence>
<dbReference type="GO" id="GO:0043204">
    <property type="term" value="C:perikaryon"/>
    <property type="evidence" value="ECO:0007669"/>
    <property type="project" value="UniProtKB-SubCell"/>
</dbReference>
<comment type="similarity">
    <text evidence="4">Belongs to the immunoglobulin superfamily. AMIGO family.</text>
</comment>
<dbReference type="Bgee" id="108709464">
    <property type="expression patterns" value="Expressed in brain and 7 other cell types or tissues"/>
</dbReference>
<evidence type="ECO:0000256" key="10">
    <source>
        <dbReference type="ARBA" id="ARBA00022729"/>
    </source>
</evidence>
<evidence type="ECO:0000256" key="11">
    <source>
        <dbReference type="ARBA" id="ARBA00022737"/>
    </source>
</evidence>
<dbReference type="InterPro" id="IPR003591">
    <property type="entry name" value="Leu-rich_rpt_typical-subtyp"/>
</dbReference>
<dbReference type="OMA" id="YSCWVAG"/>
<dbReference type="RefSeq" id="XP_018104825.1">
    <property type="nucleotide sequence ID" value="XM_018249336.2"/>
</dbReference>
<feature type="signal peptide" evidence="28">
    <location>
        <begin position="1"/>
        <end position="28"/>
    </location>
</feature>
<keyword evidence="7" id="KW-0597">Phosphoprotein</keyword>
<evidence type="ECO:0000256" key="22">
    <source>
        <dbReference type="ARBA" id="ARBA00062631"/>
    </source>
</evidence>
<evidence type="ECO:0000256" key="3">
    <source>
        <dbReference type="ARBA" id="ARBA00004484"/>
    </source>
</evidence>
<dbReference type="GO" id="GO:0030425">
    <property type="term" value="C:dendrite"/>
    <property type="evidence" value="ECO:0007669"/>
    <property type="project" value="UniProtKB-SubCell"/>
</dbReference>
<evidence type="ECO:0000313" key="33">
    <source>
        <dbReference type="RefSeq" id="XP_041439797.1"/>
    </source>
</evidence>
<keyword evidence="5" id="KW-0217">Developmental protein</keyword>
<keyword evidence="11" id="KW-0677">Repeat</keyword>
<dbReference type="InterPro" id="IPR007110">
    <property type="entry name" value="Ig-like_dom"/>
</dbReference>
<dbReference type="PANTHER" id="PTHR45842:SF12">
    <property type="entry name" value="KEKKON 5, ISOFORM A"/>
    <property type="match status" value="1"/>
</dbReference>
<evidence type="ECO:0000256" key="18">
    <source>
        <dbReference type="ARBA" id="ARBA00023180"/>
    </source>
</evidence>
<sequence>MRFSFDLSHFVWVFSIFFMDMAVIRSVASPLNCQTCVCASDIISCPKKELTLVPSGLPNYTAVLDLSHNMLSRLRAEWAPEPLKRLHTLVLSHNSISFVSSEAFSLTPQLRYLDLSCNKLNALEENVFSALQRLEVLLLFQNQIERIDRTAFDDIQLLQKIYLSHNRVTRFPLELVKDGEKLPQLVLLDLSSNKLKYLPVQQLKILPAWLSNGLYLHGNPLTCDCDLYGLFWNWHVRQLASVVDFHEELLCQLFSQPKPPSKTTNVFLLNNSEGLNCTVVREAGMEAYLGDTVILNCDSKQKSVNQVWVTPSNEWVQVQQESGARNRSISVLSNGSLQIRPIQVEDRGIYTCYAQGELLNETLYVTLTVFNFTQHVHQDTLNTAYTTLVGCIASVILVFIYLYLTPCRCWCRPGNRGQGEDRESIHSSVLSATPNHETTSDKAALSRHVAFQEPPGDLHGQNGKLKPNGSQEVPVIKGSPLQPKTSNRKLSDPGSISSVFSDTPIVV</sequence>
<dbReference type="PRINTS" id="PR00019">
    <property type="entry name" value="LEURICHRPT"/>
</dbReference>
<dbReference type="SMART" id="SM00369">
    <property type="entry name" value="LRR_TYP"/>
    <property type="match status" value="5"/>
</dbReference>
<keyword evidence="13" id="KW-0130">Cell adhesion</keyword>
<protein>
    <recommendedName>
        <fullName evidence="23">Amphoterin-induced protein 1</fullName>
    </recommendedName>
    <alternativeName>
        <fullName evidence="25">AMIGO-1</fullName>
    </alternativeName>
    <alternativeName>
        <fullName evidence="24">Alivin-2</fullName>
    </alternativeName>
</protein>
<dbReference type="CTD" id="108709464"/>
<dbReference type="GO" id="GO:0007420">
    <property type="term" value="P:brain development"/>
    <property type="evidence" value="ECO:0000318"/>
    <property type="project" value="GO_Central"/>
</dbReference>
<evidence type="ECO:0000256" key="28">
    <source>
        <dbReference type="SAM" id="SignalP"/>
    </source>
</evidence>
<evidence type="ECO:0000256" key="12">
    <source>
        <dbReference type="ARBA" id="ARBA00022782"/>
    </source>
</evidence>
<evidence type="ECO:0000256" key="14">
    <source>
        <dbReference type="ARBA" id="ARBA00022902"/>
    </source>
</evidence>
<dbReference type="InterPro" id="IPR036179">
    <property type="entry name" value="Ig-like_dom_sf"/>
</dbReference>
<dbReference type="GO" id="GO:0005886">
    <property type="term" value="C:plasma membrane"/>
    <property type="evidence" value="ECO:0007669"/>
    <property type="project" value="UniProtKB-SubCell"/>
</dbReference>
<evidence type="ECO:0000259" key="29">
    <source>
        <dbReference type="PROSITE" id="PS50835"/>
    </source>
</evidence>
<evidence type="ECO:0000256" key="5">
    <source>
        <dbReference type="ARBA" id="ARBA00022473"/>
    </source>
</evidence>
<comment type="function">
    <text evidence="21">Promotes growth and fasciculation of neurites from cultured hippocampal neurons. May be involved in fasciculation as well as myelination of developing neural axons. May have a role in regeneration as well as neural plasticity in the adult nervous system. May mediate homophilic as well as heterophilic cell-cell interaction and contribute to signal transduction through its intracellular domain. Assembled with KCNB1 modulates the gating characteristics of the delayed rectifier voltage-dependent potassium channel KCNB1.</text>
</comment>
<keyword evidence="10 28" id="KW-0732">Signal</keyword>
<keyword evidence="17" id="KW-1015">Disulfide bond</keyword>
<dbReference type="KEGG" id="xla:108709464"/>